<reference evidence="2 3" key="1">
    <citation type="journal article" date="2021" name="Int. J. Syst. Evol. Microbiol.">
        <title>Clostridium zeae sp. nov., isolated from corn silage.</title>
        <authorList>
            <person name="Kobayashi H."/>
            <person name="Tanizawa Y."/>
            <person name="Yagura M."/>
            <person name="Sakamoto M."/>
            <person name="Ohkuma M."/>
            <person name="Tohno M."/>
        </authorList>
    </citation>
    <scope>NUCLEOTIDE SEQUENCE [LARGE SCALE GENOMIC DNA]</scope>
    <source>
        <strain evidence="2 3">CSC2</strain>
    </source>
</reference>
<keyword evidence="1" id="KW-0812">Transmembrane</keyword>
<sequence>MGKNYILKVIIELVWFIICCTAILSPILKTNFPILIKILAFILVVWIGNIIISYIYYKKNGGQ</sequence>
<keyword evidence="1" id="KW-0472">Membrane</keyword>
<evidence type="ECO:0000313" key="2">
    <source>
        <dbReference type="EMBL" id="GFZ31744.1"/>
    </source>
</evidence>
<organism evidence="2 3">
    <name type="scientific">Clostridium zeae</name>
    <dbReference type="NCBI Taxonomy" id="2759022"/>
    <lineage>
        <taxon>Bacteria</taxon>
        <taxon>Bacillati</taxon>
        <taxon>Bacillota</taxon>
        <taxon>Clostridia</taxon>
        <taxon>Eubacteriales</taxon>
        <taxon>Clostridiaceae</taxon>
        <taxon>Clostridium</taxon>
    </lineage>
</organism>
<feature type="transmembrane region" description="Helical" evidence="1">
    <location>
        <begin position="34"/>
        <end position="57"/>
    </location>
</feature>
<feature type="transmembrane region" description="Helical" evidence="1">
    <location>
        <begin position="9"/>
        <end position="28"/>
    </location>
</feature>
<keyword evidence="1" id="KW-1133">Transmembrane helix</keyword>
<proteinExistence type="predicted"/>
<keyword evidence="3" id="KW-1185">Reference proteome</keyword>
<dbReference type="Proteomes" id="UP000663802">
    <property type="component" value="Unassembled WGS sequence"/>
</dbReference>
<evidence type="ECO:0000256" key="1">
    <source>
        <dbReference type="SAM" id="Phobius"/>
    </source>
</evidence>
<dbReference type="EMBL" id="BMBA01000002">
    <property type="protein sequence ID" value="GFZ31744.1"/>
    <property type="molecule type" value="Genomic_DNA"/>
</dbReference>
<accession>A0ABQ1EAC6</accession>
<evidence type="ECO:0000313" key="3">
    <source>
        <dbReference type="Proteomes" id="UP000663802"/>
    </source>
</evidence>
<protein>
    <submittedName>
        <fullName evidence="2">Uncharacterized protein</fullName>
    </submittedName>
</protein>
<gene>
    <name evidence="2" type="ORF">CSC2_22700</name>
</gene>
<name>A0ABQ1EAC6_9CLOT</name>
<comment type="caution">
    <text evidence="2">The sequence shown here is derived from an EMBL/GenBank/DDBJ whole genome shotgun (WGS) entry which is preliminary data.</text>
</comment>